<proteinExistence type="predicted"/>
<accession>A0A0M8ZZ08</accession>
<protein>
    <submittedName>
        <fullName evidence="1">Uncharacterized protein</fullName>
    </submittedName>
</protein>
<evidence type="ECO:0000313" key="2">
    <source>
        <dbReference type="Proteomes" id="UP000053105"/>
    </source>
</evidence>
<dbReference type="STRING" id="166423.A0A0M8ZZ08"/>
<reference evidence="1 2" key="1">
    <citation type="submission" date="2015-07" db="EMBL/GenBank/DDBJ databases">
        <title>The genome of Melipona quadrifasciata.</title>
        <authorList>
            <person name="Pan H."/>
            <person name="Kapheim K."/>
        </authorList>
    </citation>
    <scope>NUCLEOTIDE SEQUENCE [LARGE SCALE GENOMIC DNA]</scope>
    <source>
        <strain evidence="1">0111107301</strain>
        <tissue evidence="1">Whole body</tissue>
    </source>
</reference>
<gene>
    <name evidence="1" type="ORF">WN51_03096</name>
</gene>
<dbReference type="AlphaFoldDB" id="A0A0M8ZZ08"/>
<evidence type="ECO:0000313" key="1">
    <source>
        <dbReference type="EMBL" id="KOX72503.1"/>
    </source>
</evidence>
<dbReference type="Proteomes" id="UP000053105">
    <property type="component" value="Unassembled WGS sequence"/>
</dbReference>
<name>A0A0M8ZZ08_9HYME</name>
<keyword evidence="2" id="KW-1185">Reference proteome</keyword>
<organism evidence="1 2">
    <name type="scientific">Melipona quadrifasciata</name>
    <dbReference type="NCBI Taxonomy" id="166423"/>
    <lineage>
        <taxon>Eukaryota</taxon>
        <taxon>Metazoa</taxon>
        <taxon>Ecdysozoa</taxon>
        <taxon>Arthropoda</taxon>
        <taxon>Hexapoda</taxon>
        <taxon>Insecta</taxon>
        <taxon>Pterygota</taxon>
        <taxon>Neoptera</taxon>
        <taxon>Endopterygota</taxon>
        <taxon>Hymenoptera</taxon>
        <taxon>Apocrita</taxon>
        <taxon>Aculeata</taxon>
        <taxon>Apoidea</taxon>
        <taxon>Anthophila</taxon>
        <taxon>Apidae</taxon>
        <taxon>Melipona</taxon>
    </lineage>
</organism>
<dbReference type="OrthoDB" id="7553592at2759"/>
<dbReference type="EMBL" id="KQ435819">
    <property type="protein sequence ID" value="KOX72503.1"/>
    <property type="molecule type" value="Genomic_DNA"/>
</dbReference>
<sequence>MIARTAAKYLRKSPQFVDKWVQRYKEIKCVDELPDTTKGEDRAIMLLYSKNLNLSLRKGLLAKRKIDVSILTLKRRLKENNVAWRSTVSKLLLSVKHVENCLAWTHENIDRDWSDIVFTDESFFGALIPIKRIRCLWKTHHRKNN</sequence>